<protein>
    <recommendedName>
        <fullName evidence="2">DNA polymerase III delta N-terminal domain-containing protein</fullName>
    </recommendedName>
</protein>
<evidence type="ECO:0008006" key="2">
    <source>
        <dbReference type="Google" id="ProtNLM"/>
    </source>
</evidence>
<name>X1LX85_9ZZZZ</name>
<sequence length="70" mass="7906">MNGHQKQWEFLKKSAELGRLPHALLFYGQEGLGKRALAIKFAKSLVSGDIEKGTHPDFYFYFFSGLLTNG</sequence>
<dbReference type="Pfam" id="PF13177">
    <property type="entry name" value="DNA_pol3_delta2"/>
    <property type="match status" value="1"/>
</dbReference>
<gene>
    <name evidence="1" type="ORF">S06H3_07467</name>
</gene>
<evidence type="ECO:0000313" key="1">
    <source>
        <dbReference type="EMBL" id="GAH98758.1"/>
    </source>
</evidence>
<dbReference type="EMBL" id="BARV01003029">
    <property type="protein sequence ID" value="GAH98758.1"/>
    <property type="molecule type" value="Genomic_DNA"/>
</dbReference>
<proteinExistence type="predicted"/>
<dbReference type="InterPro" id="IPR027417">
    <property type="entry name" value="P-loop_NTPase"/>
</dbReference>
<accession>X1LX85</accession>
<dbReference type="Gene3D" id="3.40.50.300">
    <property type="entry name" value="P-loop containing nucleotide triphosphate hydrolases"/>
    <property type="match status" value="1"/>
</dbReference>
<comment type="caution">
    <text evidence="1">The sequence shown here is derived from an EMBL/GenBank/DDBJ whole genome shotgun (WGS) entry which is preliminary data.</text>
</comment>
<dbReference type="AlphaFoldDB" id="X1LX85"/>
<dbReference type="SUPFAM" id="SSF52540">
    <property type="entry name" value="P-loop containing nucleoside triphosphate hydrolases"/>
    <property type="match status" value="1"/>
</dbReference>
<reference evidence="1" key="1">
    <citation type="journal article" date="2014" name="Front. Microbiol.">
        <title>High frequency of phylogenetically diverse reductive dehalogenase-homologous genes in deep subseafloor sedimentary metagenomes.</title>
        <authorList>
            <person name="Kawai M."/>
            <person name="Futagami T."/>
            <person name="Toyoda A."/>
            <person name="Takaki Y."/>
            <person name="Nishi S."/>
            <person name="Hori S."/>
            <person name="Arai W."/>
            <person name="Tsubouchi T."/>
            <person name="Morono Y."/>
            <person name="Uchiyama I."/>
            <person name="Ito T."/>
            <person name="Fujiyama A."/>
            <person name="Inagaki F."/>
            <person name="Takami H."/>
        </authorList>
    </citation>
    <scope>NUCLEOTIDE SEQUENCE</scope>
    <source>
        <strain evidence="1">Expedition CK06-06</strain>
    </source>
</reference>
<organism evidence="1">
    <name type="scientific">marine sediment metagenome</name>
    <dbReference type="NCBI Taxonomy" id="412755"/>
    <lineage>
        <taxon>unclassified sequences</taxon>
        <taxon>metagenomes</taxon>
        <taxon>ecological metagenomes</taxon>
    </lineage>
</organism>